<sequence>MDATLEPPELDAPHRFRSAAWRTRDAASGSVLTRNFLLVNQSRSYSIFFLRTFSELSGLALAATLSSTLEQLKWAMVMLSGANGERYPRNRRGRGTALGFVEFLALDEATTGLGLLKLLFTPSVSSFRAKMCSLARLALMAVVPVTGILIMSRVDVQPAFSPVSMATPYSGYGIQPMNASTALEYFGFTDIIFGSKFSAFLSGPSRSVDLTSESLRERPCGLNVGGADRSGCHREYFFPGDAMYIMPEILTDPRYPDAPVFFADNHRGLYLQFDAGDLDIVFNSTTDCRVYSGRYMGYQVGAVRLCVVNKDSNVLYAGVMKCPGDLSLQQQCLTNTTWHQDPSWLIKMSTSFLYSSVAYSRMNSSILWHSFNTSLPSTPAPVLSTDILKAYDSLLFDTTTIQHQNNTPLPLFSGSSFPTMLWLSIPDFTKANANNPEVASTLFSLMQSLLSMPLYYCQTGMLRRLVPGLTYGDVSLNDAVSNFLSPLPPRLTHVSFAYQRFETMANSATLIAYVVVSGAAVLFCIVVHASVGALAARRRGYERMPDLSSFGAVNLFTHCTVEHGEQGVVVYQGQQDAVAKFEQNSVLLGWLSSLGIRWTGSRYSTDEEEMQSFNWTWNHGGHAGTRYGVSAHGSSSPSLQNLQPFAQSPEIPLAGHGGHKQAQYLGVAI</sequence>
<organism evidence="2 3">
    <name type="scientific">Podospora appendiculata</name>
    <dbReference type="NCBI Taxonomy" id="314037"/>
    <lineage>
        <taxon>Eukaryota</taxon>
        <taxon>Fungi</taxon>
        <taxon>Dikarya</taxon>
        <taxon>Ascomycota</taxon>
        <taxon>Pezizomycotina</taxon>
        <taxon>Sordariomycetes</taxon>
        <taxon>Sordariomycetidae</taxon>
        <taxon>Sordariales</taxon>
        <taxon>Podosporaceae</taxon>
        <taxon>Podospora</taxon>
    </lineage>
</organism>
<feature type="transmembrane region" description="Helical" evidence="1">
    <location>
        <begin position="510"/>
        <end position="536"/>
    </location>
</feature>
<protein>
    <submittedName>
        <fullName evidence="2">Uncharacterized protein</fullName>
    </submittedName>
</protein>
<gene>
    <name evidence="2" type="ORF">B0T22DRAFT_480121</name>
</gene>
<comment type="caution">
    <text evidence="2">The sequence shown here is derived from an EMBL/GenBank/DDBJ whole genome shotgun (WGS) entry which is preliminary data.</text>
</comment>
<dbReference type="Proteomes" id="UP001270362">
    <property type="component" value="Unassembled WGS sequence"/>
</dbReference>
<keyword evidence="1" id="KW-0812">Transmembrane</keyword>
<keyword evidence="1" id="KW-0472">Membrane</keyword>
<evidence type="ECO:0000313" key="2">
    <source>
        <dbReference type="EMBL" id="KAK3688893.1"/>
    </source>
</evidence>
<dbReference type="AlphaFoldDB" id="A0AAE1CCQ4"/>
<reference evidence="2" key="2">
    <citation type="submission" date="2023-06" db="EMBL/GenBank/DDBJ databases">
        <authorList>
            <consortium name="Lawrence Berkeley National Laboratory"/>
            <person name="Haridas S."/>
            <person name="Hensen N."/>
            <person name="Bonometti L."/>
            <person name="Westerberg I."/>
            <person name="Brannstrom I.O."/>
            <person name="Guillou S."/>
            <person name="Cros-Aarteil S."/>
            <person name="Calhoun S."/>
            <person name="Kuo A."/>
            <person name="Mondo S."/>
            <person name="Pangilinan J."/>
            <person name="Riley R."/>
            <person name="Labutti K."/>
            <person name="Andreopoulos B."/>
            <person name="Lipzen A."/>
            <person name="Chen C."/>
            <person name="Yanf M."/>
            <person name="Daum C."/>
            <person name="Ng V."/>
            <person name="Clum A."/>
            <person name="Steindorff A."/>
            <person name="Ohm R."/>
            <person name="Martin F."/>
            <person name="Silar P."/>
            <person name="Natvig D."/>
            <person name="Lalanne C."/>
            <person name="Gautier V."/>
            <person name="Ament-Velasquez S.L."/>
            <person name="Kruys A."/>
            <person name="Hutchinson M.I."/>
            <person name="Powell A.J."/>
            <person name="Barry K."/>
            <person name="Miller A.N."/>
            <person name="Grigoriev I.V."/>
            <person name="Debuchy R."/>
            <person name="Gladieux P."/>
            <person name="Thoren M.H."/>
            <person name="Johannesson H."/>
        </authorList>
    </citation>
    <scope>NUCLEOTIDE SEQUENCE</scope>
    <source>
        <strain evidence="2">CBS 314.62</strain>
    </source>
</reference>
<accession>A0AAE1CCQ4</accession>
<name>A0AAE1CCQ4_9PEZI</name>
<reference evidence="2" key="1">
    <citation type="journal article" date="2023" name="Mol. Phylogenet. Evol.">
        <title>Genome-scale phylogeny and comparative genomics of the fungal order Sordariales.</title>
        <authorList>
            <person name="Hensen N."/>
            <person name="Bonometti L."/>
            <person name="Westerberg I."/>
            <person name="Brannstrom I.O."/>
            <person name="Guillou S."/>
            <person name="Cros-Aarteil S."/>
            <person name="Calhoun S."/>
            <person name="Haridas S."/>
            <person name="Kuo A."/>
            <person name="Mondo S."/>
            <person name="Pangilinan J."/>
            <person name="Riley R."/>
            <person name="LaButti K."/>
            <person name="Andreopoulos B."/>
            <person name="Lipzen A."/>
            <person name="Chen C."/>
            <person name="Yan M."/>
            <person name="Daum C."/>
            <person name="Ng V."/>
            <person name="Clum A."/>
            <person name="Steindorff A."/>
            <person name="Ohm R.A."/>
            <person name="Martin F."/>
            <person name="Silar P."/>
            <person name="Natvig D.O."/>
            <person name="Lalanne C."/>
            <person name="Gautier V."/>
            <person name="Ament-Velasquez S.L."/>
            <person name="Kruys A."/>
            <person name="Hutchinson M.I."/>
            <person name="Powell A.J."/>
            <person name="Barry K."/>
            <person name="Miller A.N."/>
            <person name="Grigoriev I.V."/>
            <person name="Debuchy R."/>
            <person name="Gladieux P."/>
            <person name="Hiltunen Thoren M."/>
            <person name="Johannesson H."/>
        </authorList>
    </citation>
    <scope>NUCLEOTIDE SEQUENCE</scope>
    <source>
        <strain evidence="2">CBS 314.62</strain>
    </source>
</reference>
<evidence type="ECO:0000256" key="1">
    <source>
        <dbReference type="SAM" id="Phobius"/>
    </source>
</evidence>
<keyword evidence="3" id="KW-1185">Reference proteome</keyword>
<keyword evidence="1" id="KW-1133">Transmembrane helix</keyword>
<proteinExistence type="predicted"/>
<dbReference type="EMBL" id="JAULSO010000002">
    <property type="protein sequence ID" value="KAK3688893.1"/>
    <property type="molecule type" value="Genomic_DNA"/>
</dbReference>
<evidence type="ECO:0000313" key="3">
    <source>
        <dbReference type="Proteomes" id="UP001270362"/>
    </source>
</evidence>